<evidence type="ECO:0000256" key="1">
    <source>
        <dbReference type="SAM" id="MobiDB-lite"/>
    </source>
</evidence>
<feature type="region of interest" description="Disordered" evidence="1">
    <location>
        <begin position="622"/>
        <end position="655"/>
    </location>
</feature>
<dbReference type="Pfam" id="PF13768">
    <property type="entry name" value="VWA_3"/>
    <property type="match status" value="1"/>
</dbReference>
<evidence type="ECO:0000259" key="3">
    <source>
        <dbReference type="PROSITE" id="PS50234"/>
    </source>
</evidence>
<feature type="region of interest" description="Disordered" evidence="1">
    <location>
        <begin position="680"/>
        <end position="714"/>
    </location>
</feature>
<keyword evidence="5" id="KW-1185">Reference proteome</keyword>
<comment type="caution">
    <text evidence="4">The sequence shown here is derived from an EMBL/GenBank/DDBJ whole genome shotgun (WGS) entry which is preliminary data.</text>
</comment>
<evidence type="ECO:0000256" key="2">
    <source>
        <dbReference type="SAM" id="SignalP"/>
    </source>
</evidence>
<name>A0ABP0JAG8_9DINO</name>
<dbReference type="PANTHER" id="PTHR45737:SF6">
    <property type="entry name" value="VON WILLEBRAND FACTOR A DOMAIN-CONTAINING PROTEIN 5A"/>
    <property type="match status" value="1"/>
</dbReference>
<protein>
    <recommendedName>
        <fullName evidence="3">VWFA domain-containing protein</fullName>
    </recommendedName>
</protein>
<dbReference type="Proteomes" id="UP001642484">
    <property type="component" value="Unassembled WGS sequence"/>
</dbReference>
<feature type="region of interest" description="Disordered" evidence="1">
    <location>
        <begin position="904"/>
        <end position="928"/>
    </location>
</feature>
<feature type="region of interest" description="Disordered" evidence="1">
    <location>
        <begin position="1177"/>
        <end position="1200"/>
    </location>
</feature>
<dbReference type="SMART" id="SM00327">
    <property type="entry name" value="VWA"/>
    <property type="match status" value="1"/>
</dbReference>
<evidence type="ECO:0000313" key="4">
    <source>
        <dbReference type="EMBL" id="CAK9011257.1"/>
    </source>
</evidence>
<sequence>MPRTPARRSTTAWRIMAWLMAPAAATITGTCEMDGAVSATPLRFSRGNCQAFLQTVQGTIELNGLIATVSANFTYKNEKKSIEAAVLSLPMPKQAILQGYELQDIKGHVQESSGERSPCPGHDLLSFYEPPSALRVPLSSKVKGGEEVILRMEYLLVLQARQRAAERRDVSFGHVLELPMAFPSKGRGAGSPDAVQLQLFFGGAWTVQSGTPAVELQPEPMEAQKLMNHLVLKSPLQDISLELSFNARAVPDATLPAQPFMLSLQRHGASQRLAAQVWVPPNISMCQGLPNAVPGMTDLEIEFFFVVDPSVTMRGPRLAKVRQALRVLLRSLPNAAVVNVVGLSSQSSADALFPESRPLNSQTFDAVDEFLKRDAEEFLDSVTGLHSLLSTVFDTRRDSSQLRVALITDRYPPDQKASVQLLEESCDANCRVFVLGLGWGASPLFVEQASKVGHGSYAYVAERDVSYGIEKNLLAQMVDACVPAFDDVMVRWSTFGNGQLNASKLVGEELVEVEAFEEDVKNRGLAMAILGEVPGDLASAALGTLSIEVSLGTQTFHATATPPSGPIMVGSSLHAVVARQMVQEGRAPSAAWAASLGIPSGSFQWNSVDRAGRSTPLRCEEKVEKVERLQPELSTREKLTTAPPEPTTSSSTLSACEQISQKLSSLHFKSLGKSLSLHQSKSWTSASPQLPSTSKPRGWTHPEASPPSLPEMGDWAPQLSLRNFVRTGSAFSVQAPSMLEALGLGGSRFSGLGDLSALDGEDWFFDPRPGRPGPSRAPRDVDAHGATGAATALSTRQRPGTAPPRLSMLDFTQLGARLSFHSAPQSLRSQWDSEDRRFSRLPPLSLYDAARLNPAAARSVVAVSTREKVKVKPSFWEHLAIKGVKALSSRLSLRRPALPRALERLPTLPRADPSAAAAPTAPGAASGAAADPAEAQWIGIHLAGGIVVAVGQVNYFHSGCETLRETIHLQWPNATALQPAELLLRRGQSLGVLAPGTAPHTLKLQVSEKCQVTLEEEGEVLLTAEVPRPDLNDPDTCAEDDAFATKLAALAARRQERRQGMAVMARRPGARVEVVSGVVLAAQRFPGFFLFDKASAEEAKLNWEHLQLLSAHCKSEEVAHTLVALTVLDQDPIWRLLTLRAHAWLRMQPRGGASHSECHELAEVMVLQTSWFRTVPKRPSRSSRASCGRCLAPHASDRGK</sequence>
<feature type="domain" description="VWFA" evidence="3">
    <location>
        <begin position="302"/>
        <end position="477"/>
    </location>
</feature>
<feature type="chain" id="PRO_5045866653" description="VWFA domain-containing protein" evidence="2">
    <location>
        <begin position="26"/>
        <end position="1200"/>
    </location>
</feature>
<organism evidence="4 5">
    <name type="scientific">Durusdinium trenchii</name>
    <dbReference type="NCBI Taxonomy" id="1381693"/>
    <lineage>
        <taxon>Eukaryota</taxon>
        <taxon>Sar</taxon>
        <taxon>Alveolata</taxon>
        <taxon>Dinophyceae</taxon>
        <taxon>Suessiales</taxon>
        <taxon>Symbiodiniaceae</taxon>
        <taxon>Durusdinium</taxon>
    </lineage>
</organism>
<dbReference type="PANTHER" id="PTHR45737">
    <property type="entry name" value="VON WILLEBRAND FACTOR A DOMAIN-CONTAINING PROTEIN 5A"/>
    <property type="match status" value="1"/>
</dbReference>
<accession>A0ABP0JAG8</accession>
<gene>
    <name evidence="4" type="ORF">CCMP2556_LOCUS10377</name>
</gene>
<feature type="compositionally biased region" description="Polar residues" evidence="1">
    <location>
        <begin position="680"/>
        <end position="695"/>
    </location>
</feature>
<dbReference type="InterPro" id="IPR002035">
    <property type="entry name" value="VWF_A"/>
</dbReference>
<feature type="signal peptide" evidence="2">
    <location>
        <begin position="1"/>
        <end position="25"/>
    </location>
</feature>
<evidence type="ECO:0000313" key="5">
    <source>
        <dbReference type="Proteomes" id="UP001642484"/>
    </source>
</evidence>
<dbReference type="SUPFAM" id="SSF53300">
    <property type="entry name" value="vWA-like"/>
    <property type="match status" value="1"/>
</dbReference>
<reference evidence="4 5" key="1">
    <citation type="submission" date="2024-02" db="EMBL/GenBank/DDBJ databases">
        <authorList>
            <person name="Chen Y."/>
            <person name="Shah S."/>
            <person name="Dougan E. K."/>
            <person name="Thang M."/>
            <person name="Chan C."/>
        </authorList>
    </citation>
    <scope>NUCLEOTIDE SEQUENCE [LARGE SCALE GENOMIC DNA]</scope>
</reference>
<keyword evidence="2" id="KW-0732">Signal</keyword>
<dbReference type="EMBL" id="CAXAMN010004858">
    <property type="protein sequence ID" value="CAK9011257.1"/>
    <property type="molecule type" value="Genomic_DNA"/>
</dbReference>
<proteinExistence type="predicted"/>
<dbReference type="InterPro" id="IPR036465">
    <property type="entry name" value="vWFA_dom_sf"/>
</dbReference>
<feature type="compositionally biased region" description="Basic and acidic residues" evidence="1">
    <location>
        <begin position="622"/>
        <end position="639"/>
    </location>
</feature>
<dbReference type="Gene3D" id="3.40.50.410">
    <property type="entry name" value="von Willebrand factor, type A domain"/>
    <property type="match status" value="1"/>
</dbReference>
<dbReference type="PROSITE" id="PS50234">
    <property type="entry name" value="VWFA"/>
    <property type="match status" value="1"/>
</dbReference>